<evidence type="ECO:0000313" key="2">
    <source>
        <dbReference type="EMBL" id="CAE4667252.1"/>
    </source>
</evidence>
<accession>A0A7S4T6N9</accession>
<proteinExistence type="predicted"/>
<name>A0A7S4T6N9_9STRA</name>
<dbReference type="Pfam" id="PF20434">
    <property type="entry name" value="BD-FAE"/>
    <property type="match status" value="1"/>
</dbReference>
<organism evidence="2">
    <name type="scientific">Ditylum brightwellii</name>
    <dbReference type="NCBI Taxonomy" id="49249"/>
    <lineage>
        <taxon>Eukaryota</taxon>
        <taxon>Sar</taxon>
        <taxon>Stramenopiles</taxon>
        <taxon>Ochrophyta</taxon>
        <taxon>Bacillariophyta</taxon>
        <taxon>Mediophyceae</taxon>
        <taxon>Lithodesmiophycidae</taxon>
        <taxon>Lithodesmiales</taxon>
        <taxon>Lithodesmiaceae</taxon>
        <taxon>Ditylum</taxon>
    </lineage>
</organism>
<dbReference type="SUPFAM" id="SSF53474">
    <property type="entry name" value="alpha/beta-Hydrolases"/>
    <property type="match status" value="1"/>
</dbReference>
<dbReference type="AlphaFoldDB" id="A0A7S4T6N9"/>
<reference evidence="2" key="1">
    <citation type="submission" date="2021-01" db="EMBL/GenBank/DDBJ databases">
        <authorList>
            <person name="Corre E."/>
            <person name="Pelletier E."/>
            <person name="Niang G."/>
            <person name="Scheremetjew M."/>
            <person name="Finn R."/>
            <person name="Kale V."/>
            <person name="Holt S."/>
            <person name="Cochrane G."/>
            <person name="Meng A."/>
            <person name="Brown T."/>
            <person name="Cohen L."/>
        </authorList>
    </citation>
    <scope>NUCLEOTIDE SEQUENCE</scope>
    <source>
        <strain evidence="2">GSO104</strain>
    </source>
</reference>
<sequence>MGAKASKTKSKTEVGSELISVPSIDDGHSIPCKIFKPPKKTTVRGAVFFIHGGMFSQGDRGSHPQVSESLAKLGLLVITASFRDGSSTEYTSGKYMQDLKSIARYFRTQNAQRKKQLPFGIVGSSSGGWFALSLVNELEVGEVDYLALLCPVADPYARAVYLQQCIECPSDFAYHVRHEPEKAKCILENQLKFFSTMENMQEATNAVRTSRHNIPTLMLVGAVDKNVPPQVTQHIQNSWATRTISVGGKGHEIQNVLPLDLVSDIDQFLKFIIKDGSK</sequence>
<gene>
    <name evidence="2" type="ORF">DBRI00130_LOCUS43449</name>
</gene>
<dbReference type="InterPro" id="IPR029058">
    <property type="entry name" value="AB_hydrolase_fold"/>
</dbReference>
<evidence type="ECO:0000259" key="1">
    <source>
        <dbReference type="Pfam" id="PF20434"/>
    </source>
</evidence>
<dbReference type="EMBL" id="HBNS01060364">
    <property type="protein sequence ID" value="CAE4667252.1"/>
    <property type="molecule type" value="Transcribed_RNA"/>
</dbReference>
<protein>
    <recommendedName>
        <fullName evidence="1">BD-FAE-like domain-containing protein</fullName>
    </recommendedName>
</protein>
<dbReference type="Gene3D" id="3.40.50.1820">
    <property type="entry name" value="alpha/beta hydrolase"/>
    <property type="match status" value="1"/>
</dbReference>
<dbReference type="InterPro" id="IPR049492">
    <property type="entry name" value="BD-FAE-like_dom"/>
</dbReference>
<feature type="domain" description="BD-FAE-like" evidence="1">
    <location>
        <begin position="34"/>
        <end position="236"/>
    </location>
</feature>